<sequence>MECTTGTYPTKWQAEGVIAFTHAHCASHSWSQEVLDHGEYSATQIGRVDVMTDDEHTNRIIIGGMERWDRLDVVHDRLHLPRLDSTPYDIAILEDDLQAEAARIQEQTGSTLITPPPARDNKTGGANPPELRSRLMVVWSSQY</sequence>
<dbReference type="AlphaFoldDB" id="A0A6A3LCM4"/>
<evidence type="ECO:0000256" key="1">
    <source>
        <dbReference type="SAM" id="MobiDB-lite"/>
    </source>
</evidence>
<protein>
    <submittedName>
        <fullName evidence="2">Uncharacterized protein</fullName>
    </submittedName>
</protein>
<dbReference type="Proteomes" id="UP000435112">
    <property type="component" value="Unassembled WGS sequence"/>
</dbReference>
<comment type="caution">
    <text evidence="2">The sequence shown here is derived from an EMBL/GenBank/DDBJ whole genome shotgun (WGS) entry which is preliminary data.</text>
</comment>
<organism evidence="2 3">
    <name type="scientific">Phytophthora rubi</name>
    <dbReference type="NCBI Taxonomy" id="129364"/>
    <lineage>
        <taxon>Eukaryota</taxon>
        <taxon>Sar</taxon>
        <taxon>Stramenopiles</taxon>
        <taxon>Oomycota</taxon>
        <taxon>Peronosporomycetes</taxon>
        <taxon>Peronosporales</taxon>
        <taxon>Peronosporaceae</taxon>
        <taxon>Phytophthora</taxon>
    </lineage>
</organism>
<name>A0A6A3LCM4_9STRA</name>
<feature type="region of interest" description="Disordered" evidence="1">
    <location>
        <begin position="107"/>
        <end position="130"/>
    </location>
</feature>
<proteinExistence type="predicted"/>
<gene>
    <name evidence="2" type="ORF">PR002_g13829</name>
</gene>
<dbReference type="EMBL" id="QXFU01000933">
    <property type="protein sequence ID" value="KAE9015798.1"/>
    <property type="molecule type" value="Genomic_DNA"/>
</dbReference>
<evidence type="ECO:0000313" key="2">
    <source>
        <dbReference type="EMBL" id="KAE9015798.1"/>
    </source>
</evidence>
<reference evidence="2 3" key="1">
    <citation type="submission" date="2018-09" db="EMBL/GenBank/DDBJ databases">
        <title>Genomic investigation of the strawberry pathogen Phytophthora fragariae indicates pathogenicity is determined by transcriptional variation in three key races.</title>
        <authorList>
            <person name="Adams T.M."/>
            <person name="Armitage A.D."/>
            <person name="Sobczyk M.K."/>
            <person name="Bates H.J."/>
            <person name="Dunwell J.M."/>
            <person name="Nellist C.F."/>
            <person name="Harrison R.J."/>
        </authorList>
    </citation>
    <scope>NUCLEOTIDE SEQUENCE [LARGE SCALE GENOMIC DNA]</scope>
    <source>
        <strain evidence="2 3">SCRP324</strain>
    </source>
</reference>
<evidence type="ECO:0000313" key="3">
    <source>
        <dbReference type="Proteomes" id="UP000435112"/>
    </source>
</evidence>
<accession>A0A6A3LCM4</accession>